<dbReference type="Pfam" id="PF13715">
    <property type="entry name" value="CarbopepD_reg_2"/>
    <property type="match status" value="1"/>
</dbReference>
<name>A0ABT8CDI8_9BACT</name>
<feature type="domain" description="Outer membrane protein beta-barrel" evidence="2">
    <location>
        <begin position="445"/>
        <end position="909"/>
    </location>
</feature>
<organism evidence="3 4">
    <name type="scientific">Cyclobacterium jeungdonense</name>
    <dbReference type="NCBI Taxonomy" id="708087"/>
    <lineage>
        <taxon>Bacteria</taxon>
        <taxon>Pseudomonadati</taxon>
        <taxon>Bacteroidota</taxon>
        <taxon>Cytophagia</taxon>
        <taxon>Cytophagales</taxon>
        <taxon>Cyclobacteriaceae</taxon>
        <taxon>Cyclobacterium</taxon>
    </lineage>
</organism>
<evidence type="ECO:0000313" key="3">
    <source>
        <dbReference type="EMBL" id="MDN3689853.1"/>
    </source>
</evidence>
<dbReference type="Gene3D" id="2.60.40.1120">
    <property type="entry name" value="Carboxypeptidase-like, regulatory domain"/>
    <property type="match status" value="1"/>
</dbReference>
<accession>A0ABT8CDI8</accession>
<comment type="caution">
    <text evidence="3">The sequence shown here is derived from an EMBL/GenBank/DDBJ whole genome shotgun (WGS) entry which is preliminary data.</text>
</comment>
<dbReference type="Proteomes" id="UP001236663">
    <property type="component" value="Unassembled WGS sequence"/>
</dbReference>
<feature type="region of interest" description="Disordered" evidence="1">
    <location>
        <begin position="282"/>
        <end position="303"/>
    </location>
</feature>
<dbReference type="SUPFAM" id="SSF56935">
    <property type="entry name" value="Porins"/>
    <property type="match status" value="1"/>
</dbReference>
<evidence type="ECO:0000259" key="2">
    <source>
        <dbReference type="Pfam" id="PF14905"/>
    </source>
</evidence>
<reference evidence="4" key="1">
    <citation type="journal article" date="2019" name="Int. J. Syst. Evol. Microbiol.">
        <title>The Global Catalogue of Microorganisms (GCM) 10K type strain sequencing project: providing services to taxonomists for standard genome sequencing and annotation.</title>
        <authorList>
            <consortium name="The Broad Institute Genomics Platform"/>
            <consortium name="The Broad Institute Genome Sequencing Center for Infectious Disease"/>
            <person name="Wu L."/>
            <person name="Ma J."/>
        </authorList>
    </citation>
    <scope>NUCLEOTIDE SEQUENCE [LARGE SCALE GENOMIC DNA]</scope>
    <source>
        <strain evidence="4">CECT 7706</strain>
    </source>
</reference>
<protein>
    <submittedName>
        <fullName evidence="3">Outer membrane beta-barrel protein</fullName>
    </submittedName>
</protein>
<dbReference type="InterPro" id="IPR041700">
    <property type="entry name" value="OMP_b-brl_3"/>
</dbReference>
<dbReference type="InterPro" id="IPR008969">
    <property type="entry name" value="CarboxyPept-like_regulatory"/>
</dbReference>
<dbReference type="RefSeq" id="WP_163383608.1">
    <property type="nucleotide sequence ID" value="NZ_JAUFQS010000047.1"/>
</dbReference>
<proteinExistence type="predicted"/>
<sequence>MLKIAHFSFIFLLISGTVYSQTTLRGKVRDKSSKETLPGAYIFVTTTEGDTLSTTFTNENGRFTIDKPSQSTLEIKISFVGYEDLSELVENKNRRNLGTFELVEEGSLLETYELEAQTMAGQMKGDTVSMNAAAYQTRGQASAGELIRKMPGVVMQGGTVQVQGETVGRVLVDGEPFFGDDPAMALQNLPVEVIDRIEFLDQLSDQAQLTGFDDGETIKTINIITKKEKRGGEFGRIFGGYGTDDNYLVGGSVNFFSEAQRITALGLSNNINQQNFSADDLSGAFGGSDNRRGGRGRRGNPLTLRERPGITHTNAIGLNFTDKFDEGRAKITGSYFFNESKNFLNRNSSREYILPSDSLQLYDEIRNSENNSQNHRLDLRLDYDMSERHAIIWRPRVRYEKGTSFNLLSAQNLFNPTTPINETENTTSGSNESSRFLSDFTYRYKFNKEGRTLSAKFDTRMEDSNSDSRLVSVNRDFQTGLRDSLIQNSLGSSNSFNYEFEVEYTEPIADHSQIRLEYEVGNDLGNTLQEVSQREMESTQFVLDSTLSNEFENTYLQHEVGLGYRYNKNKIRIFSSFDYQVSILDSDRLFPGFENTNRTFRNFVPRMVFIYDPNENTNIRFYYRGDTDAPSVRQLQDVIDNSNPIQISTGNPDLDQEYEHRMSLRIRKLNPETNKSFFMYMGGRVTSNYLGNATYIAGRDTLLQGDVLLRQGGQLNRPENLDQYWDLRSYFSFGFPLNFMQSNLDLSARAGITNRPGLINDQTNYNRNMYVGPGIGISSNLGEHLDFNLSTRGNYNIVRSSLQENLNNNYYTQSTRLDLYWNFAGGFFVSTNVNNQWYQGLGEDFDQSVWLMNADLGYRFPPSENFELKMTVFDLLNQNTSIDRNVTDVYIEDERTQVVQQFFMLTLTYNIRSFGSSGSMPQGMGN</sequence>
<gene>
    <name evidence="3" type="ORF">QWZ15_18665</name>
</gene>
<dbReference type="Pfam" id="PF14905">
    <property type="entry name" value="OMP_b-brl_3"/>
    <property type="match status" value="1"/>
</dbReference>
<keyword evidence="4" id="KW-1185">Reference proteome</keyword>
<dbReference type="SUPFAM" id="SSF49464">
    <property type="entry name" value="Carboxypeptidase regulatory domain-like"/>
    <property type="match status" value="1"/>
</dbReference>
<dbReference type="EMBL" id="JAUFQS010000047">
    <property type="protein sequence ID" value="MDN3689853.1"/>
    <property type="molecule type" value="Genomic_DNA"/>
</dbReference>
<evidence type="ECO:0000256" key="1">
    <source>
        <dbReference type="SAM" id="MobiDB-lite"/>
    </source>
</evidence>
<evidence type="ECO:0000313" key="4">
    <source>
        <dbReference type="Proteomes" id="UP001236663"/>
    </source>
</evidence>